<dbReference type="OrthoDB" id="6310850at2"/>
<protein>
    <recommendedName>
        <fullName evidence="1">Methyltransferase FkbM domain-containing protein</fullName>
    </recommendedName>
</protein>
<comment type="caution">
    <text evidence="2">The sequence shown here is derived from an EMBL/GenBank/DDBJ whole genome shotgun (WGS) entry which is preliminary data.</text>
</comment>
<organism evidence="2 3">
    <name type="scientific">Confluentibacter flavum</name>
    <dbReference type="NCBI Taxonomy" id="1909700"/>
    <lineage>
        <taxon>Bacteria</taxon>
        <taxon>Pseudomonadati</taxon>
        <taxon>Bacteroidota</taxon>
        <taxon>Flavobacteriia</taxon>
        <taxon>Flavobacteriales</taxon>
        <taxon>Flavobacteriaceae</taxon>
        <taxon>Confluentibacter</taxon>
    </lineage>
</organism>
<dbReference type="RefSeq" id="WP_106659145.1">
    <property type="nucleotide sequence ID" value="NZ_PJEO01000017.1"/>
</dbReference>
<evidence type="ECO:0000313" key="3">
    <source>
        <dbReference type="Proteomes" id="UP000233435"/>
    </source>
</evidence>
<dbReference type="AlphaFoldDB" id="A0A2N3HLC6"/>
<keyword evidence="3" id="KW-1185">Reference proteome</keyword>
<evidence type="ECO:0000313" key="2">
    <source>
        <dbReference type="EMBL" id="PKQ45756.1"/>
    </source>
</evidence>
<dbReference type="Proteomes" id="UP000233435">
    <property type="component" value="Unassembled WGS sequence"/>
</dbReference>
<reference evidence="2 3" key="1">
    <citation type="submission" date="2017-12" db="EMBL/GenBank/DDBJ databases">
        <title>Confluentibacter flavum sp. nov., isolated from the saline lake.</title>
        <authorList>
            <person name="Yu L."/>
        </authorList>
    </citation>
    <scope>NUCLEOTIDE SEQUENCE [LARGE SCALE GENOMIC DNA]</scope>
    <source>
        <strain evidence="2 3">3B</strain>
    </source>
</reference>
<name>A0A2N3HLC6_9FLAO</name>
<feature type="domain" description="Methyltransferase FkbM" evidence="1">
    <location>
        <begin position="128"/>
        <end position="192"/>
    </location>
</feature>
<sequence>MGTKKITLKKVKNKISNIILINLRRIFNVLGYQISENTDKSKILELIKTVRPYETNLGLVRLGGIEDGGYVVPNDLIGIEACFSPGVDKESGFEIDCLKRGMQVYMADNSVDKPNIDSSKFNYNFIKKHIGTTSNEDYITFTDWVNSSNIETNRDLLLQMDIEGAEYLTILSADESIIKRFRIILIEFHFLERLWNDDFYSLVEPVFKKLLKTHTCIHIHPNNCSKIVKHNNIQIPPVLEFSFIRNDRFTNKEPQVNFPNELDNTNLNNIPDVILPKIWYAD</sequence>
<dbReference type="InterPro" id="IPR006342">
    <property type="entry name" value="FkbM_mtfrase"/>
</dbReference>
<accession>A0A2N3HLC6</accession>
<dbReference type="EMBL" id="PJEO01000017">
    <property type="protein sequence ID" value="PKQ45756.1"/>
    <property type="molecule type" value="Genomic_DNA"/>
</dbReference>
<gene>
    <name evidence="2" type="ORF">CSW08_06730</name>
</gene>
<proteinExistence type="predicted"/>
<evidence type="ECO:0000259" key="1">
    <source>
        <dbReference type="Pfam" id="PF05050"/>
    </source>
</evidence>
<dbReference type="Pfam" id="PF05050">
    <property type="entry name" value="Methyltransf_21"/>
    <property type="match status" value="1"/>
</dbReference>